<feature type="signal peptide" evidence="3">
    <location>
        <begin position="1"/>
        <end position="33"/>
    </location>
</feature>
<evidence type="ECO:0000256" key="1">
    <source>
        <dbReference type="SAM" id="MobiDB-lite"/>
    </source>
</evidence>
<dbReference type="AlphaFoldDB" id="A0A0B5ETM0"/>
<keyword evidence="2" id="KW-0472">Membrane</keyword>
<feature type="transmembrane region" description="Helical" evidence="2">
    <location>
        <begin position="181"/>
        <end position="201"/>
    </location>
</feature>
<keyword evidence="5" id="KW-1185">Reference proteome</keyword>
<dbReference type="EMBL" id="CP010519">
    <property type="protein sequence ID" value="AJE82081.1"/>
    <property type="molecule type" value="Genomic_DNA"/>
</dbReference>
<feature type="compositionally biased region" description="Low complexity" evidence="1">
    <location>
        <begin position="487"/>
        <end position="503"/>
    </location>
</feature>
<dbReference type="Proteomes" id="UP000031523">
    <property type="component" value="Chromosome"/>
</dbReference>
<protein>
    <submittedName>
        <fullName evidence="4">Uncharacterized protein</fullName>
    </submittedName>
</protein>
<evidence type="ECO:0000313" key="4">
    <source>
        <dbReference type="EMBL" id="AJE82081.1"/>
    </source>
</evidence>
<evidence type="ECO:0000256" key="2">
    <source>
        <dbReference type="SAM" id="Phobius"/>
    </source>
</evidence>
<feature type="compositionally biased region" description="Gly residues" evidence="1">
    <location>
        <begin position="446"/>
        <end position="457"/>
    </location>
</feature>
<keyword evidence="3" id="KW-0732">Signal</keyword>
<gene>
    <name evidence="4" type="ORF">SLNWT_1705</name>
</gene>
<keyword evidence="2" id="KW-0812">Transmembrane</keyword>
<evidence type="ECO:0000256" key="3">
    <source>
        <dbReference type="SAM" id="SignalP"/>
    </source>
</evidence>
<dbReference type="KEGG" id="sals:SLNWT_1705"/>
<feature type="chain" id="PRO_5002102388" evidence="3">
    <location>
        <begin position="34"/>
        <end position="733"/>
    </location>
</feature>
<proteinExistence type="predicted"/>
<accession>A0A0B5ETM0</accession>
<feature type="region of interest" description="Disordered" evidence="1">
    <location>
        <begin position="446"/>
        <end position="516"/>
    </location>
</feature>
<reference evidence="4 5" key="1">
    <citation type="submission" date="2015-01" db="EMBL/GenBank/DDBJ databases">
        <title>Enhanced salinomycin production by adjusting the supply of polyketide extender units in Streptomyce albus DSM 41398.</title>
        <authorList>
            <person name="Lu C."/>
        </authorList>
    </citation>
    <scope>NUCLEOTIDE SEQUENCE [LARGE SCALE GENOMIC DNA]</scope>
    <source>
        <strain evidence="5">ATCC 21838 / DSM 41398 / FERM P-419 / JCM 4703 / NBRC 107858</strain>
    </source>
</reference>
<sequence length="733" mass="75838">MKAALFRDLRRMLFLAVLAALALLTVTVPSAQADTAVDTVAEELQRDPVYVDPEAAGTLSESQADALSDKIRDADKPVFVAVLPAGYPTDGLFRDLRALTGITGVYGIRLGDQFDARADSPVMSRQAVGNLVQTVRGEGAPQQLDTFVDQSLRQAEGSAPASWSNGGQVDRSGDGNGVHTGTLIAVGGVLVAGGAGAYALMRRGRRRREEEQRAALEKLRVVVDEDITAYGETLDRLDFHPREPGADEAMRTDYEHALDAYDKAKERMAGARHPDDVRGVTRALEDGRFSLAVLEARRAGRELPERRPPCFFDPRHGPSVADVHWRPAGGEPREVPVCAADRTRLADGADPMVREVDTAAGRRPYWEAGPAYGPWAGGYFGGGLLPGLLVGTMLGGMMSTPGYAADYGHTDGFSDGGGFAGGDYSGSDFDSGDFGGGFGGGGDFGGGGGFGGAGTSGAGSRPLPSRSLPSRSLPSRSLPAPAPAPVPRGSGPAPAPVPRGSGPAPAPVPRGSGRLDRRDVEEQLDLVGDEHPAGLQGGVPGQAPLGAQQFGAALEADPLHARRVGGAAVELQVDGDLLGGAEHGERPGDPVVVAAEVLRRGRAEAHRRVGVRVEEVRALQVLVAVGVAGAHAGHPHVQGGGRAGGVGAVEDQGALEVLEAALDVGDHRVARGEADGGVRGVEGVGAGQRRQGGCGGLLGVLAVAVEETHGSVLLADALRLFPPKLFNLQQLRD</sequence>
<organism evidence="4 5">
    <name type="scientific">Streptomyces albus (strain ATCC 21838 / DSM 41398 / FERM P-419 / JCM 4703 / NBRC 107858)</name>
    <dbReference type="NCBI Taxonomy" id="1081613"/>
    <lineage>
        <taxon>Bacteria</taxon>
        <taxon>Bacillati</taxon>
        <taxon>Actinomycetota</taxon>
        <taxon>Actinomycetes</taxon>
        <taxon>Kitasatosporales</taxon>
        <taxon>Streptomycetaceae</taxon>
        <taxon>Streptomyces</taxon>
    </lineage>
</organism>
<keyword evidence="2" id="KW-1133">Transmembrane helix</keyword>
<evidence type="ECO:0000313" key="5">
    <source>
        <dbReference type="Proteomes" id="UP000031523"/>
    </source>
</evidence>
<feature type="compositionally biased region" description="Low complexity" evidence="1">
    <location>
        <begin position="458"/>
        <end position="479"/>
    </location>
</feature>
<name>A0A0B5ETM0_STRA4</name>